<dbReference type="EMBL" id="KY684105">
    <property type="protein sequence ID" value="ARF10771.1"/>
    <property type="molecule type" value="Genomic_DNA"/>
</dbReference>
<reference evidence="1" key="1">
    <citation type="journal article" date="2017" name="Science">
        <title>Giant viruses with an expanded complement of translation system components.</title>
        <authorList>
            <person name="Schulz F."/>
            <person name="Yutin N."/>
            <person name="Ivanova N.N."/>
            <person name="Ortega D.R."/>
            <person name="Lee T.K."/>
            <person name="Vierheilig J."/>
            <person name="Daims H."/>
            <person name="Horn M."/>
            <person name="Wagner M."/>
            <person name="Jensen G.J."/>
            <person name="Kyrpides N.C."/>
            <person name="Koonin E.V."/>
            <person name="Woyke T."/>
        </authorList>
    </citation>
    <scope>NUCLEOTIDE SEQUENCE</scope>
    <source>
        <strain evidence="1">HKV1</strain>
    </source>
</reference>
<evidence type="ECO:0000313" key="1">
    <source>
        <dbReference type="EMBL" id="ARF10771.1"/>
    </source>
</evidence>
<proteinExistence type="predicted"/>
<gene>
    <name evidence="1" type="ORF">Hokovirus_3_44</name>
</gene>
<accession>A0A1V0SGH2</accession>
<sequence>MNYKQYVEERDRKYFLDNYNLKMTSIEYEFPSQPDIILENTFGDKFKIGRHGKNAILEKMGDFLHFISKNNFLNKKNIMEISQSIFRDTIIFSSHINISILITLDKRQNAFKLSELQDLDKIAFNHLINDGKNSSLYFYDGSEACNDNLVKLLNKISDQNFYVENVNIIEKLYPTHIITVDKVEKKLIISKKPNLEYNAIDIVHNHKYRNVSECKMYCDLLYKEMETYVIKKQEDEQIQNNKKNFKQVISNLKEHILEKEMLKNKAKYNLVLKEIVKNNMDDKTFIRILGNYSYLLNLADLGTDKDEVQKIFIEDYGKNDLEKFLIVAYDYKDFRIINN</sequence>
<protein>
    <submittedName>
        <fullName evidence="1">Uncharacterized protein</fullName>
    </submittedName>
</protein>
<name>A0A1V0SGH2_9VIRU</name>
<organism evidence="1">
    <name type="scientific">Hokovirus HKV1</name>
    <dbReference type="NCBI Taxonomy" id="1977638"/>
    <lineage>
        <taxon>Viruses</taxon>
        <taxon>Varidnaviria</taxon>
        <taxon>Bamfordvirae</taxon>
        <taxon>Nucleocytoviricota</taxon>
        <taxon>Megaviricetes</taxon>
        <taxon>Imitervirales</taxon>
        <taxon>Mimiviridae</taxon>
        <taxon>Klosneuvirinae</taxon>
        <taxon>Hokovirus</taxon>
    </lineage>
</organism>